<evidence type="ECO:0000313" key="1">
    <source>
        <dbReference type="EMBL" id="MFC7747258.1"/>
    </source>
</evidence>
<evidence type="ECO:0000313" key="2">
    <source>
        <dbReference type="Proteomes" id="UP001596620"/>
    </source>
</evidence>
<reference evidence="2" key="1">
    <citation type="journal article" date="2019" name="Int. J. Syst. Evol. Microbiol.">
        <title>The Global Catalogue of Microorganisms (GCM) 10K type strain sequencing project: providing services to taxonomists for standard genome sequencing and annotation.</title>
        <authorList>
            <consortium name="The Broad Institute Genomics Platform"/>
            <consortium name="The Broad Institute Genome Sequencing Center for Infectious Disease"/>
            <person name="Wu L."/>
            <person name="Ma J."/>
        </authorList>
    </citation>
    <scope>NUCLEOTIDE SEQUENCE [LARGE SCALE GENOMIC DNA]</scope>
    <source>
        <strain evidence="2">JCM 30234</strain>
    </source>
</reference>
<name>A0ABW2UWC5_9BACI</name>
<keyword evidence="2" id="KW-1185">Reference proteome</keyword>
<sequence>MVKDNKDFDVKTIFKGRPHERQQFSILLDGKEYRGHYTDNEIQWMHPHPIQDVDQDQVDWLEKELHQLLEGDKKLQHADDVEIESVMKGPAHVSHYFKLNIGGEIFRGMIFNGVLHWYRPDPLDKLSEEEFEELKQNLRDQAEGQKE</sequence>
<dbReference type="EMBL" id="JBHTGR010000017">
    <property type="protein sequence ID" value="MFC7747258.1"/>
    <property type="molecule type" value="Genomic_DNA"/>
</dbReference>
<proteinExistence type="predicted"/>
<comment type="caution">
    <text evidence="1">The sequence shown here is derived from an EMBL/GenBank/DDBJ whole genome shotgun (WGS) entry which is preliminary data.</text>
</comment>
<protein>
    <submittedName>
        <fullName evidence="1">Uncharacterized protein</fullName>
    </submittedName>
</protein>
<organism evidence="1 2">
    <name type="scientific">Lentibacillus kimchii</name>
    <dbReference type="NCBI Taxonomy" id="1542911"/>
    <lineage>
        <taxon>Bacteria</taxon>
        <taxon>Bacillati</taxon>
        <taxon>Bacillota</taxon>
        <taxon>Bacilli</taxon>
        <taxon>Bacillales</taxon>
        <taxon>Bacillaceae</taxon>
        <taxon>Lentibacillus</taxon>
    </lineage>
</organism>
<gene>
    <name evidence="1" type="ORF">ACFQU8_08420</name>
</gene>
<dbReference type="Proteomes" id="UP001596620">
    <property type="component" value="Unassembled WGS sequence"/>
</dbReference>
<dbReference type="RefSeq" id="WP_382358776.1">
    <property type="nucleotide sequence ID" value="NZ_JBHTGR010000017.1"/>
</dbReference>
<accession>A0ABW2UWC5</accession>